<reference evidence="2" key="1">
    <citation type="journal article" date="2019" name="Nat. Commun.">
        <title>Genome-wide association mapping of date palm fruit traits.</title>
        <authorList>
            <person name="Hazzouri K.M."/>
            <person name="Gros-Balthazard M."/>
            <person name="Flowers J.M."/>
            <person name="Copetti D."/>
            <person name="Lemansour A."/>
            <person name="Lebrun M."/>
            <person name="Masmoudi K."/>
            <person name="Ferrand S."/>
            <person name="Dhar M.I."/>
            <person name="Fresquez Z.A."/>
            <person name="Rosas U."/>
            <person name="Zhang J."/>
            <person name="Talag J."/>
            <person name="Lee S."/>
            <person name="Kudrna D."/>
            <person name="Powell R.F."/>
            <person name="Leitch I.J."/>
            <person name="Krueger R.R."/>
            <person name="Wing R.A."/>
            <person name="Amiri K.M.A."/>
            <person name="Purugganan M.D."/>
        </authorList>
    </citation>
    <scope>NUCLEOTIDE SEQUENCE [LARGE SCALE GENOMIC DNA]</scope>
    <source>
        <strain evidence="2">cv. Khalas</strain>
    </source>
</reference>
<protein>
    <submittedName>
        <fullName evidence="3 4">Protein LNK1-like isoform X1</fullName>
    </submittedName>
</protein>
<accession>A0A8B8J4V3</accession>
<organism evidence="2 3">
    <name type="scientific">Phoenix dactylifera</name>
    <name type="common">Date palm</name>
    <dbReference type="NCBI Taxonomy" id="42345"/>
    <lineage>
        <taxon>Eukaryota</taxon>
        <taxon>Viridiplantae</taxon>
        <taxon>Streptophyta</taxon>
        <taxon>Embryophyta</taxon>
        <taxon>Tracheophyta</taxon>
        <taxon>Spermatophyta</taxon>
        <taxon>Magnoliopsida</taxon>
        <taxon>Liliopsida</taxon>
        <taxon>Arecaceae</taxon>
        <taxon>Coryphoideae</taxon>
        <taxon>Phoeniceae</taxon>
        <taxon>Phoenix</taxon>
    </lineage>
</organism>
<dbReference type="AlphaFoldDB" id="A0A8B8J4V3"/>
<dbReference type="RefSeq" id="XP_026660748.2">
    <property type="nucleotide sequence ID" value="XM_026804947.2"/>
</dbReference>
<dbReference type="OrthoDB" id="618331at2759"/>
<gene>
    <name evidence="3 4" type="primary">LOC103707898</name>
</gene>
<evidence type="ECO:0000256" key="1">
    <source>
        <dbReference type="SAM" id="MobiDB-lite"/>
    </source>
</evidence>
<evidence type="ECO:0000313" key="2">
    <source>
        <dbReference type="Proteomes" id="UP000228380"/>
    </source>
</evidence>
<feature type="compositionally biased region" description="Basic and acidic residues" evidence="1">
    <location>
        <begin position="437"/>
        <end position="452"/>
    </location>
</feature>
<dbReference type="GO" id="GO:0007623">
    <property type="term" value="P:circadian rhythm"/>
    <property type="evidence" value="ECO:0007669"/>
    <property type="project" value="InterPro"/>
</dbReference>
<dbReference type="InterPro" id="IPR039928">
    <property type="entry name" value="LNK"/>
</dbReference>
<dbReference type="RefSeq" id="XP_026660747.2">
    <property type="nucleotide sequence ID" value="XM_026804946.2"/>
</dbReference>
<dbReference type="PANTHER" id="PTHR33334:SF8">
    <property type="entry name" value="PROTEIN LNK1"/>
    <property type="match status" value="1"/>
</dbReference>
<evidence type="ECO:0000313" key="4">
    <source>
        <dbReference type="RefSeq" id="XP_026660748.2"/>
    </source>
</evidence>
<proteinExistence type="predicted"/>
<dbReference type="PANTHER" id="PTHR33334">
    <property type="entry name" value="PROTEIN LNK1"/>
    <property type="match status" value="1"/>
</dbReference>
<sequence length="605" mass="66601">MSDHEVANIVWDEFDESNHHIVPHQGGKSVNEAVVLGDFLKKPQYEVGNEAGKSTSNRGSRNKNVLLGKEQRAFCPSPKGGSSTVPEGSSTHASRKVVPAFYDPNSFNGFTSLTSQDDAGLVFVENEQLNRKNDLPYHDLPDIGNFEDIDRLLRTCDSTFGQGSSIAEELSWFSSSSHSTYGIGDTSKSCSQSSVLGPASLNGTPAYCSSITNILPGKNLLAADSDKSLSHGYQSFALVSDSENKGDCPLQEKYLLLQLQTYDGGGGTEIKSTLMHVSNGSSLNECENLNTLLQINMHSKQLEDNTYLKEMKNIDLQNLQENQIWGSDSSSYMHTFSPDAQLEGSRTLYQDLFTQTASSILSGSEYNPSSSCKVSAHVGNYFPHCMENLPLTLSKPPAMTPEEINEKPCLRQNLCSALTVKHLPHLAPSTSITSCQEQHHRFQQETRGDSVQKDKSLELPATNIDSSTVQESPYMISASSDDISLKAISFQQLQDVVVQLDVGAKLCIRDSLYRLARNAEKRHNFACANNSSRESRGGILDTEEPNRYAEYITTETETNPVYHSIAHLLCHRPSQTATRSVESSMLLESHMIDEQIHGHITASRK</sequence>
<dbReference type="GO" id="GO:0006355">
    <property type="term" value="P:regulation of DNA-templated transcription"/>
    <property type="evidence" value="ECO:0007669"/>
    <property type="project" value="InterPro"/>
</dbReference>
<keyword evidence="2" id="KW-1185">Reference proteome</keyword>
<evidence type="ECO:0000313" key="3">
    <source>
        <dbReference type="RefSeq" id="XP_026660747.2"/>
    </source>
</evidence>
<dbReference type="Proteomes" id="UP000228380">
    <property type="component" value="Chromosome 15"/>
</dbReference>
<reference evidence="3 4" key="2">
    <citation type="submission" date="2025-04" db="UniProtKB">
        <authorList>
            <consortium name="RefSeq"/>
        </authorList>
    </citation>
    <scope>IDENTIFICATION</scope>
    <source>
        <tissue evidence="3 4">Young leaves</tissue>
    </source>
</reference>
<dbReference type="GeneID" id="103707898"/>
<feature type="region of interest" description="Disordered" evidence="1">
    <location>
        <begin position="431"/>
        <end position="452"/>
    </location>
</feature>
<name>A0A8B8J4V3_PHODC</name>